<dbReference type="NCBIfam" id="NF006010">
    <property type="entry name" value="PRK08142.1"/>
    <property type="match status" value="1"/>
</dbReference>
<evidence type="ECO:0000313" key="2">
    <source>
        <dbReference type="EMBL" id="MDA4848516.1"/>
    </source>
</evidence>
<sequence>MTSNHLAFIAGAFEHPTRKAIDKTVAQLHAESALGALADAGLTKEDVDGYFCAGDAPGLGGMSIAEYLNLNLTHTDSTETGGSSYLIHVGHAVQAIAQGKCKVALITLAGRPRADGATMAQATPRALLPPEESFERPYGPVIPALYAMAAKRHMYEYGTTSEQLAWIKVAASHHAQHNKHAMLRDVVSVEEVINSPIIADPIHRLDCCVVSDGGGAVIVVSPEVARDLGDRCVGIKAHAEAVKHLSGGYFDLTFTGAVVTGPKAFAEAGIVPTDIDYASIYDSFTITVLETVEDLGFCQKGKGGAFVADGNLISGVGKLPFNTDGGGLCNNHPTNRGGMTKVIEAVRQLRGEAHPNVQVNNCGLALVHGTGGAISTRMGSATLILERNDA</sequence>
<dbReference type="RefSeq" id="WP_271092386.1">
    <property type="nucleotide sequence ID" value="NZ_JAPJZH010000024.1"/>
</dbReference>
<proteinExistence type="predicted"/>
<feature type="domain" description="Thiolase C-terminal" evidence="1">
    <location>
        <begin position="251"/>
        <end position="386"/>
    </location>
</feature>
<gene>
    <name evidence="2" type="ORF">OOZ53_24375</name>
</gene>
<dbReference type="PIRSF" id="PIRSF000429">
    <property type="entry name" value="Ac-CoA_Ac_transf"/>
    <property type="match status" value="1"/>
</dbReference>
<accession>A0ABT4VUZ1</accession>
<name>A0ABT4VUZ1_9HYPH</name>
<keyword evidence="3" id="KW-1185">Reference proteome</keyword>
<dbReference type="Pfam" id="PF22691">
    <property type="entry name" value="Thiolase_C_1"/>
    <property type="match status" value="1"/>
</dbReference>
<dbReference type="PANTHER" id="PTHR42870">
    <property type="entry name" value="ACETYL-COA C-ACETYLTRANSFERASE"/>
    <property type="match status" value="1"/>
</dbReference>
<protein>
    <submittedName>
        <fullName evidence="2">Thiolase domain-containing protein</fullName>
    </submittedName>
</protein>
<evidence type="ECO:0000313" key="3">
    <source>
        <dbReference type="Proteomes" id="UP001148313"/>
    </source>
</evidence>
<dbReference type="InterPro" id="IPR055140">
    <property type="entry name" value="Thiolase_C_2"/>
</dbReference>
<reference evidence="2" key="1">
    <citation type="submission" date="2022-11" db="EMBL/GenBank/DDBJ databases">
        <title>Hoeflea poritis sp. nov., isolated from scleractinian coral Porites lutea.</title>
        <authorList>
            <person name="Zhang G."/>
            <person name="Wei Q."/>
            <person name="Cai L."/>
        </authorList>
    </citation>
    <scope>NUCLEOTIDE SEQUENCE</scope>
    <source>
        <strain evidence="2">E7-10</strain>
    </source>
</reference>
<dbReference type="Gene3D" id="3.40.47.10">
    <property type="match status" value="1"/>
</dbReference>
<evidence type="ECO:0000259" key="1">
    <source>
        <dbReference type="Pfam" id="PF22691"/>
    </source>
</evidence>
<dbReference type="PANTHER" id="PTHR42870:SF1">
    <property type="entry name" value="NON-SPECIFIC LIPID-TRANSFER PROTEIN-LIKE 2"/>
    <property type="match status" value="1"/>
</dbReference>
<dbReference type="InterPro" id="IPR002155">
    <property type="entry name" value="Thiolase"/>
</dbReference>
<comment type="caution">
    <text evidence="2">The sequence shown here is derived from an EMBL/GenBank/DDBJ whole genome shotgun (WGS) entry which is preliminary data.</text>
</comment>
<dbReference type="EMBL" id="JAPJZH010000024">
    <property type="protein sequence ID" value="MDA4848516.1"/>
    <property type="molecule type" value="Genomic_DNA"/>
</dbReference>
<dbReference type="InterPro" id="IPR016039">
    <property type="entry name" value="Thiolase-like"/>
</dbReference>
<dbReference type="CDD" id="cd00829">
    <property type="entry name" value="SCP-x_thiolase"/>
    <property type="match status" value="1"/>
</dbReference>
<dbReference type="SUPFAM" id="SSF53901">
    <property type="entry name" value="Thiolase-like"/>
    <property type="match status" value="1"/>
</dbReference>
<dbReference type="Proteomes" id="UP001148313">
    <property type="component" value="Unassembled WGS sequence"/>
</dbReference>
<organism evidence="2 3">
    <name type="scientific">Hoeflea poritis</name>
    <dbReference type="NCBI Taxonomy" id="2993659"/>
    <lineage>
        <taxon>Bacteria</taxon>
        <taxon>Pseudomonadati</taxon>
        <taxon>Pseudomonadota</taxon>
        <taxon>Alphaproteobacteria</taxon>
        <taxon>Hyphomicrobiales</taxon>
        <taxon>Rhizobiaceae</taxon>
        <taxon>Hoeflea</taxon>
    </lineage>
</organism>